<keyword evidence="5" id="KW-1185">Reference proteome</keyword>
<dbReference type="InterPro" id="IPR016160">
    <property type="entry name" value="Ald_DH_CS_CYS"/>
</dbReference>
<accession>A0A7W4PQ71</accession>
<evidence type="ECO:0000256" key="1">
    <source>
        <dbReference type="ARBA" id="ARBA00009986"/>
    </source>
</evidence>
<evidence type="ECO:0000256" key="2">
    <source>
        <dbReference type="ARBA" id="ARBA00023002"/>
    </source>
</evidence>
<dbReference type="PROSITE" id="PS00070">
    <property type="entry name" value="ALDEHYDE_DEHYDR_CYS"/>
    <property type="match status" value="1"/>
</dbReference>
<sequence length="481" mass="51252">MNTPILNIIDGTPIAPDGSETWQIANPARLDLPSRHYALSSPEQVDLAVAAAHTAQKIWAETSPMLRADLMMKAAALIAERQEELALLITREMGKPLVESRGEVGYAAKILQFYAAEAQRPRGETLSSGRPRVHYYTVREPIGVIGAITPWNFPLSIACWKIGPAIMTGNTVVWKPSPQHPLCSQALMQVFLDAGLPNGVVNMLHGAVDAGSALVAHPGVQGISFTGSSATGEAIYQTTSARLARAQCEMGGKNVLYVHESGDLQTAVTLAIEGAFRSAGQKCTGTSWILLDPAIADPFIEAFLARARALDVGDPELASTFLGPVADVRQFTKVCDYIEAGIEEGLALSCGGLPAAPEMGYFIAPTVFTDVPATSRLAREEIFGPVVAITRVADLTDAIDHINTGTYGLSNTIIATDLGAIQKFSRKVESGVINVNLPTAGVEMHAPFGGWKRSGLGAPEQGLKTLDFYTHWRSVAIQSPI</sequence>
<evidence type="ECO:0000313" key="4">
    <source>
        <dbReference type="EMBL" id="MBB2206392.1"/>
    </source>
</evidence>
<organism evidence="4 5">
    <name type="scientific">Gluconacetobacter takamatsuzukensis</name>
    <dbReference type="NCBI Taxonomy" id="1286190"/>
    <lineage>
        <taxon>Bacteria</taxon>
        <taxon>Pseudomonadati</taxon>
        <taxon>Pseudomonadota</taxon>
        <taxon>Alphaproteobacteria</taxon>
        <taxon>Acetobacterales</taxon>
        <taxon>Acetobacteraceae</taxon>
        <taxon>Gluconacetobacter</taxon>
    </lineage>
</organism>
<comment type="similarity">
    <text evidence="1">Belongs to the aldehyde dehydrogenase family.</text>
</comment>
<evidence type="ECO:0000313" key="5">
    <source>
        <dbReference type="Proteomes" id="UP000540556"/>
    </source>
</evidence>
<dbReference type="InterPro" id="IPR016163">
    <property type="entry name" value="Ald_DH_C"/>
</dbReference>
<name>A0A7W4PQ71_9PROT</name>
<dbReference type="PANTHER" id="PTHR11699">
    <property type="entry name" value="ALDEHYDE DEHYDROGENASE-RELATED"/>
    <property type="match status" value="1"/>
</dbReference>
<dbReference type="InterPro" id="IPR015590">
    <property type="entry name" value="Aldehyde_DH_dom"/>
</dbReference>
<comment type="caution">
    <text evidence="4">The sequence shown here is derived from an EMBL/GenBank/DDBJ whole genome shotgun (WGS) entry which is preliminary data.</text>
</comment>
<dbReference type="Gene3D" id="3.40.309.10">
    <property type="entry name" value="Aldehyde Dehydrogenase, Chain A, domain 2"/>
    <property type="match status" value="1"/>
</dbReference>
<gene>
    <name evidence="4" type="ORF">HLH27_15415</name>
</gene>
<dbReference type="FunFam" id="3.40.605.10:FF:000007">
    <property type="entry name" value="NAD/NADP-dependent betaine aldehyde dehydrogenase"/>
    <property type="match status" value="1"/>
</dbReference>
<dbReference type="GO" id="GO:0016620">
    <property type="term" value="F:oxidoreductase activity, acting on the aldehyde or oxo group of donors, NAD or NADP as acceptor"/>
    <property type="evidence" value="ECO:0007669"/>
    <property type="project" value="InterPro"/>
</dbReference>
<dbReference type="AlphaFoldDB" id="A0A7W4PQ71"/>
<protein>
    <submittedName>
        <fullName evidence="4">Aldehyde dehydrogenase family protein</fullName>
    </submittedName>
</protein>
<dbReference type="EMBL" id="JABEQK010000015">
    <property type="protein sequence ID" value="MBB2206392.1"/>
    <property type="molecule type" value="Genomic_DNA"/>
</dbReference>
<dbReference type="Pfam" id="PF00171">
    <property type="entry name" value="Aldedh"/>
    <property type="match status" value="1"/>
</dbReference>
<feature type="domain" description="Aldehyde dehydrogenase" evidence="3">
    <location>
        <begin position="19"/>
        <end position="475"/>
    </location>
</feature>
<dbReference type="Proteomes" id="UP000540556">
    <property type="component" value="Unassembled WGS sequence"/>
</dbReference>
<dbReference type="InterPro" id="IPR016162">
    <property type="entry name" value="Ald_DH_N"/>
</dbReference>
<dbReference type="RefSeq" id="WP_182950931.1">
    <property type="nucleotide sequence ID" value="NZ_JABEQK010000015.1"/>
</dbReference>
<keyword evidence="2" id="KW-0560">Oxidoreductase</keyword>
<evidence type="ECO:0000259" key="3">
    <source>
        <dbReference type="Pfam" id="PF00171"/>
    </source>
</evidence>
<dbReference type="InterPro" id="IPR016161">
    <property type="entry name" value="Ald_DH/histidinol_DH"/>
</dbReference>
<dbReference type="SUPFAM" id="SSF53720">
    <property type="entry name" value="ALDH-like"/>
    <property type="match status" value="1"/>
</dbReference>
<proteinExistence type="inferred from homology"/>
<reference evidence="4 5" key="1">
    <citation type="submission" date="2020-04" db="EMBL/GenBank/DDBJ databases">
        <title>Description of novel Gluconacetobacter.</title>
        <authorList>
            <person name="Sombolestani A."/>
        </authorList>
    </citation>
    <scope>NUCLEOTIDE SEQUENCE [LARGE SCALE GENOMIC DNA]</scope>
    <source>
        <strain evidence="4 5">LMG 27800</strain>
    </source>
</reference>
<dbReference type="Gene3D" id="3.40.605.10">
    <property type="entry name" value="Aldehyde Dehydrogenase, Chain A, domain 1"/>
    <property type="match status" value="1"/>
</dbReference>